<dbReference type="EMBL" id="JBHTIS010000902">
    <property type="protein sequence ID" value="MFD1047033.1"/>
    <property type="molecule type" value="Genomic_DNA"/>
</dbReference>
<name>A0ABW3M924_9PSEU</name>
<evidence type="ECO:0000313" key="2">
    <source>
        <dbReference type="EMBL" id="MFD1047033.1"/>
    </source>
</evidence>
<keyword evidence="3" id="KW-1185">Reference proteome</keyword>
<evidence type="ECO:0000259" key="1">
    <source>
        <dbReference type="PROSITE" id="PS50988"/>
    </source>
</evidence>
<reference evidence="3" key="1">
    <citation type="journal article" date="2019" name="Int. J. Syst. Evol. Microbiol.">
        <title>The Global Catalogue of Microorganisms (GCM) 10K type strain sequencing project: providing services to taxonomists for standard genome sequencing and annotation.</title>
        <authorList>
            <consortium name="The Broad Institute Genomics Platform"/>
            <consortium name="The Broad Institute Genome Sequencing Center for Infectious Disease"/>
            <person name="Wu L."/>
            <person name="Ma J."/>
        </authorList>
    </citation>
    <scope>NUCLEOTIDE SEQUENCE [LARGE SCALE GENOMIC DNA]</scope>
    <source>
        <strain evidence="3">JCM 31486</strain>
    </source>
</reference>
<gene>
    <name evidence="2" type="ORF">ACFQ1S_16505</name>
</gene>
<dbReference type="InterPro" id="IPR037214">
    <property type="entry name" value="TROVE_dom_sf"/>
</dbReference>
<dbReference type="Proteomes" id="UP001597045">
    <property type="component" value="Unassembled WGS sequence"/>
</dbReference>
<organism evidence="2 3">
    <name type="scientific">Kibdelosporangium lantanae</name>
    <dbReference type="NCBI Taxonomy" id="1497396"/>
    <lineage>
        <taxon>Bacteria</taxon>
        <taxon>Bacillati</taxon>
        <taxon>Actinomycetota</taxon>
        <taxon>Actinomycetes</taxon>
        <taxon>Pseudonocardiales</taxon>
        <taxon>Pseudonocardiaceae</taxon>
        <taxon>Kibdelosporangium</taxon>
    </lineage>
</organism>
<dbReference type="SUPFAM" id="SSF140864">
    <property type="entry name" value="TROVE domain-like"/>
    <property type="match status" value="1"/>
</dbReference>
<comment type="caution">
    <text evidence="2">The sequence shown here is derived from an EMBL/GenBank/DDBJ whole genome shotgun (WGS) entry which is preliminary data.</text>
</comment>
<sequence>MKALVRSAIVGEASPSGRTYEGGAGYRRDTKSELFLLAVTNMVGEHTFYESGRDRDVRYAELVAKATIEDPEWTARLLKWLRTSANMRTAA</sequence>
<feature type="non-terminal residue" evidence="2">
    <location>
        <position position="91"/>
    </location>
</feature>
<accession>A0ABW3M924</accession>
<dbReference type="InterPro" id="IPR008858">
    <property type="entry name" value="TROVE_dom"/>
</dbReference>
<feature type="domain" description="TROVE" evidence="1">
    <location>
        <begin position="17"/>
        <end position="91"/>
    </location>
</feature>
<dbReference type="PROSITE" id="PS50988">
    <property type="entry name" value="TROVE"/>
    <property type="match status" value="1"/>
</dbReference>
<protein>
    <submittedName>
        <fullName evidence="2">TROVE domain-containing protein</fullName>
    </submittedName>
</protein>
<evidence type="ECO:0000313" key="3">
    <source>
        <dbReference type="Proteomes" id="UP001597045"/>
    </source>
</evidence>
<proteinExistence type="predicted"/>